<evidence type="ECO:0000256" key="1">
    <source>
        <dbReference type="SAM" id="MobiDB-lite"/>
    </source>
</evidence>
<feature type="region of interest" description="Disordered" evidence="1">
    <location>
        <begin position="1"/>
        <end position="20"/>
    </location>
</feature>
<organism evidence="2 3">
    <name type="scientific">Dreissena polymorpha</name>
    <name type="common">Zebra mussel</name>
    <name type="synonym">Mytilus polymorpha</name>
    <dbReference type="NCBI Taxonomy" id="45954"/>
    <lineage>
        <taxon>Eukaryota</taxon>
        <taxon>Metazoa</taxon>
        <taxon>Spiralia</taxon>
        <taxon>Lophotrochozoa</taxon>
        <taxon>Mollusca</taxon>
        <taxon>Bivalvia</taxon>
        <taxon>Autobranchia</taxon>
        <taxon>Heteroconchia</taxon>
        <taxon>Euheterodonta</taxon>
        <taxon>Imparidentia</taxon>
        <taxon>Neoheterodontei</taxon>
        <taxon>Myida</taxon>
        <taxon>Dreissenoidea</taxon>
        <taxon>Dreissenidae</taxon>
        <taxon>Dreissena</taxon>
    </lineage>
</organism>
<gene>
    <name evidence="2" type="ORF">DPMN_117581</name>
</gene>
<dbReference type="Proteomes" id="UP000828390">
    <property type="component" value="Unassembled WGS sequence"/>
</dbReference>
<evidence type="ECO:0000313" key="3">
    <source>
        <dbReference type="Proteomes" id="UP000828390"/>
    </source>
</evidence>
<reference evidence="2" key="2">
    <citation type="submission" date="2020-11" db="EMBL/GenBank/DDBJ databases">
        <authorList>
            <person name="McCartney M.A."/>
            <person name="Auch B."/>
            <person name="Kono T."/>
            <person name="Mallez S."/>
            <person name="Becker A."/>
            <person name="Gohl D.M."/>
            <person name="Silverstein K.A.T."/>
            <person name="Koren S."/>
            <person name="Bechman K.B."/>
            <person name="Herman A."/>
            <person name="Abrahante J.E."/>
            <person name="Garbe J."/>
        </authorList>
    </citation>
    <scope>NUCLEOTIDE SEQUENCE</scope>
    <source>
        <strain evidence="2">Duluth1</strain>
        <tissue evidence="2">Whole animal</tissue>
    </source>
</reference>
<reference evidence="2" key="1">
    <citation type="journal article" date="2019" name="bioRxiv">
        <title>The Genome of the Zebra Mussel, Dreissena polymorpha: A Resource for Invasive Species Research.</title>
        <authorList>
            <person name="McCartney M.A."/>
            <person name="Auch B."/>
            <person name="Kono T."/>
            <person name="Mallez S."/>
            <person name="Zhang Y."/>
            <person name="Obille A."/>
            <person name="Becker A."/>
            <person name="Abrahante J.E."/>
            <person name="Garbe J."/>
            <person name="Badalamenti J.P."/>
            <person name="Herman A."/>
            <person name="Mangelson H."/>
            <person name="Liachko I."/>
            <person name="Sullivan S."/>
            <person name="Sone E.D."/>
            <person name="Koren S."/>
            <person name="Silverstein K.A.T."/>
            <person name="Beckman K.B."/>
            <person name="Gohl D.M."/>
        </authorList>
    </citation>
    <scope>NUCLEOTIDE SEQUENCE</scope>
    <source>
        <strain evidence="2">Duluth1</strain>
        <tissue evidence="2">Whole animal</tissue>
    </source>
</reference>
<dbReference type="AlphaFoldDB" id="A0A9D4GIL7"/>
<name>A0A9D4GIL7_DREPO</name>
<proteinExistence type="predicted"/>
<keyword evidence="3" id="KW-1185">Reference proteome</keyword>
<accession>A0A9D4GIL7</accession>
<sequence>MSDVDSPKRSWKVSTLGSSLPGRSRVQIVPATKKCRPEDIPIVFDDGNFLPLVVKQEPGGSSPMYSGIQENERACSIPSQEEVQQEVCGPVNSDFQSPNRLLENEPACSIPSQEEVQREV</sequence>
<protein>
    <submittedName>
        <fullName evidence="2">Uncharacterized protein</fullName>
    </submittedName>
</protein>
<feature type="region of interest" description="Disordered" evidence="1">
    <location>
        <begin position="91"/>
        <end position="120"/>
    </location>
</feature>
<dbReference type="EMBL" id="JAIWYP010000005">
    <property type="protein sequence ID" value="KAH3816073.1"/>
    <property type="molecule type" value="Genomic_DNA"/>
</dbReference>
<evidence type="ECO:0000313" key="2">
    <source>
        <dbReference type="EMBL" id="KAH3816073.1"/>
    </source>
</evidence>
<comment type="caution">
    <text evidence="2">The sequence shown here is derived from an EMBL/GenBank/DDBJ whole genome shotgun (WGS) entry which is preliminary data.</text>
</comment>